<dbReference type="GO" id="GO:0004630">
    <property type="term" value="F:phospholipase D activity"/>
    <property type="evidence" value="ECO:0007669"/>
    <property type="project" value="UniProtKB-EC"/>
</dbReference>
<dbReference type="RefSeq" id="WP_047195149.1">
    <property type="nucleotide sequence ID" value="NZ_CP011371.1"/>
</dbReference>
<dbReference type="InterPro" id="IPR032816">
    <property type="entry name" value="VTT_dom"/>
</dbReference>
<dbReference type="PROSITE" id="PS50035">
    <property type="entry name" value="PLD"/>
    <property type="match status" value="2"/>
</dbReference>
<reference evidence="7 8" key="1">
    <citation type="submission" date="2015-05" db="EMBL/GenBank/DDBJ databases">
        <authorList>
            <person name="Tang B."/>
            <person name="Yu Y."/>
        </authorList>
    </citation>
    <scope>NUCLEOTIDE SEQUENCE [LARGE SCALE GENOMIC DNA]</scope>
    <source>
        <strain evidence="7 8">DSM 7029</strain>
    </source>
</reference>
<sequence>MTSPSPALGSKPAALLQPGRNCWRIEQARRVAYLIDGEPYFSAVRAAIARARRSIYILGWDIDSRMRLVPDGAGDGLPEPLGEFLDAVVARGKGIQARVLSWDFAMLFALEREWLTTYKLDWRTHRHLRFRLDDRHPFGASHHQKVVVVDDTVAFVGGFDLTRCRWDTSDHLPDDPRRIDPDGKPYGPFHDVGVIVEGDVAEALGNLARERWCRATGVKVKPARPPGDGLSPWPPHVQPDMLDVRVAIARTEPRFDRFEGVEEIRWLHQDAIASARHHIYLENQYFSSAAVGAALAQRLGEPTGPEVVLVTPQRESGWLEETTMGVLRSRLHRRLLAADTHGRYRAYCPHLPELGPKCLNVHSKVMTVDDELLTVGSANLSNRSMGFDTECNLVFEAATQADEAAAERVRAGVALMRNRLLAEHLAVSPDTVAAETRERRSLKGAVEALRRDGERTLAPSRPEVAPEIDALLPDQALIDPESPLDPDRFVAEFVPKDAKPRISRRTLTVAAVVFGLGMLAAAWHFTPLQELLDLDTLMRTARRLREHRLAPLLMLLGYVVAGLIAMPVTALIAVTGIVFGPVQGLIYAMMGSLLSAATTYGIGRAVGRDMVRRFAGPRINRLSRILGRRGVVAMTVVRMLPVAPFSLINVVAGASQINLRDYLLGTFLGMAPGICMTVLFVDRFTEAVRRPGLGTFTLLAVVVALVVAASILIRQRFIGRETAR</sequence>
<evidence type="ECO:0000256" key="5">
    <source>
        <dbReference type="SAM" id="Phobius"/>
    </source>
</evidence>
<keyword evidence="5" id="KW-0812">Transmembrane</keyword>
<feature type="domain" description="PLD phosphodiesterase" evidence="6">
    <location>
        <begin position="362"/>
        <end position="384"/>
    </location>
</feature>
<feature type="transmembrane region" description="Helical" evidence="5">
    <location>
        <begin position="585"/>
        <end position="603"/>
    </location>
</feature>
<keyword evidence="3" id="KW-0378">Hydrolase</keyword>
<evidence type="ECO:0000259" key="6">
    <source>
        <dbReference type="PROSITE" id="PS50035"/>
    </source>
</evidence>
<evidence type="ECO:0000256" key="4">
    <source>
        <dbReference type="ARBA" id="ARBA00023098"/>
    </source>
</evidence>
<dbReference type="SUPFAM" id="SSF56024">
    <property type="entry name" value="Phospholipase D/nuclease"/>
    <property type="match status" value="2"/>
</dbReference>
<feature type="transmembrane region" description="Helical" evidence="5">
    <location>
        <begin position="507"/>
        <end position="528"/>
    </location>
</feature>
<organism evidence="7 8">
    <name type="scientific">Caldimonas brevitalea</name>
    <dbReference type="NCBI Taxonomy" id="413882"/>
    <lineage>
        <taxon>Bacteria</taxon>
        <taxon>Pseudomonadati</taxon>
        <taxon>Pseudomonadota</taxon>
        <taxon>Betaproteobacteria</taxon>
        <taxon>Burkholderiales</taxon>
        <taxon>Sphaerotilaceae</taxon>
        <taxon>Caldimonas</taxon>
    </lineage>
</organism>
<dbReference type="InterPro" id="IPR025202">
    <property type="entry name" value="PLD-like_dom"/>
</dbReference>
<accession>A0A0G3BNJ4</accession>
<dbReference type="CDD" id="cd09143">
    <property type="entry name" value="PLDc_vPLD1_2_like_bac_2"/>
    <property type="match status" value="1"/>
</dbReference>
<evidence type="ECO:0000256" key="1">
    <source>
        <dbReference type="ARBA" id="ARBA00000798"/>
    </source>
</evidence>
<dbReference type="PANTHER" id="PTHR18896">
    <property type="entry name" value="PHOSPHOLIPASE D"/>
    <property type="match status" value="1"/>
</dbReference>
<dbReference type="SMART" id="SM00155">
    <property type="entry name" value="PLDc"/>
    <property type="match status" value="2"/>
</dbReference>
<dbReference type="Pfam" id="PF09335">
    <property type="entry name" value="VTT_dom"/>
    <property type="match status" value="1"/>
</dbReference>
<evidence type="ECO:0000256" key="2">
    <source>
        <dbReference type="ARBA" id="ARBA00022737"/>
    </source>
</evidence>
<name>A0A0G3BNJ4_9BURK</name>
<dbReference type="InterPro" id="IPR001736">
    <property type="entry name" value="PLipase_D/transphosphatidylase"/>
</dbReference>
<evidence type="ECO:0000313" key="7">
    <source>
        <dbReference type="EMBL" id="AKJ29563.1"/>
    </source>
</evidence>
<keyword evidence="4" id="KW-0443">Lipid metabolism</keyword>
<dbReference type="PANTHER" id="PTHR18896:SF76">
    <property type="entry name" value="PHOSPHOLIPASE"/>
    <property type="match status" value="1"/>
</dbReference>
<dbReference type="CDD" id="cd09140">
    <property type="entry name" value="PLDc_vPLD1_2_like_bac_1"/>
    <property type="match status" value="1"/>
</dbReference>
<keyword evidence="2" id="KW-0677">Repeat</keyword>
<feature type="transmembrane region" description="Helical" evidence="5">
    <location>
        <begin position="549"/>
        <end position="579"/>
    </location>
</feature>
<dbReference type="Pfam" id="PF13091">
    <property type="entry name" value="PLDc_2"/>
    <property type="match status" value="1"/>
</dbReference>
<proteinExistence type="predicted"/>
<feature type="transmembrane region" description="Helical" evidence="5">
    <location>
        <begin position="662"/>
        <end position="681"/>
    </location>
</feature>
<dbReference type="InterPro" id="IPR015679">
    <property type="entry name" value="PLipase_D_fam"/>
</dbReference>
<dbReference type="Proteomes" id="UP000035352">
    <property type="component" value="Chromosome"/>
</dbReference>
<dbReference type="STRING" id="413882.AAW51_2872"/>
<dbReference type="KEGG" id="pbh:AAW51_2872"/>
<keyword evidence="8" id="KW-1185">Reference proteome</keyword>
<keyword evidence="5" id="KW-0472">Membrane</keyword>
<protein>
    <submittedName>
        <fullName evidence="7">Membrane protein</fullName>
    </submittedName>
</protein>
<dbReference type="AlphaFoldDB" id="A0A0G3BNJ4"/>
<dbReference type="Pfam" id="PF00614">
    <property type="entry name" value="PLDc"/>
    <property type="match status" value="1"/>
</dbReference>
<dbReference type="Gene3D" id="3.30.870.10">
    <property type="entry name" value="Endonuclease Chain A"/>
    <property type="match status" value="2"/>
</dbReference>
<comment type="catalytic activity">
    <reaction evidence="1">
        <text>a 1,2-diacyl-sn-glycero-3-phosphocholine + H2O = a 1,2-diacyl-sn-glycero-3-phosphate + choline + H(+)</text>
        <dbReference type="Rhea" id="RHEA:14445"/>
        <dbReference type="ChEBI" id="CHEBI:15354"/>
        <dbReference type="ChEBI" id="CHEBI:15377"/>
        <dbReference type="ChEBI" id="CHEBI:15378"/>
        <dbReference type="ChEBI" id="CHEBI:57643"/>
        <dbReference type="ChEBI" id="CHEBI:58608"/>
        <dbReference type="EC" id="3.1.4.4"/>
    </reaction>
</comment>
<keyword evidence="5" id="KW-1133">Transmembrane helix</keyword>
<dbReference type="GO" id="GO:0009395">
    <property type="term" value="P:phospholipid catabolic process"/>
    <property type="evidence" value="ECO:0007669"/>
    <property type="project" value="TreeGrafter"/>
</dbReference>
<gene>
    <name evidence="7" type="ORF">AAW51_2872</name>
</gene>
<evidence type="ECO:0000313" key="8">
    <source>
        <dbReference type="Proteomes" id="UP000035352"/>
    </source>
</evidence>
<feature type="transmembrane region" description="Helical" evidence="5">
    <location>
        <begin position="693"/>
        <end position="713"/>
    </location>
</feature>
<feature type="domain" description="PLD phosphodiesterase" evidence="6">
    <location>
        <begin position="138"/>
        <end position="165"/>
    </location>
</feature>
<dbReference type="OrthoDB" id="9762009at2"/>
<evidence type="ECO:0000256" key="3">
    <source>
        <dbReference type="ARBA" id="ARBA00022801"/>
    </source>
</evidence>
<dbReference type="EMBL" id="CP011371">
    <property type="protein sequence ID" value="AKJ29563.1"/>
    <property type="molecule type" value="Genomic_DNA"/>
</dbReference>